<dbReference type="AlphaFoldDB" id="A0A3S5AH30"/>
<dbReference type="InterPro" id="IPR001940">
    <property type="entry name" value="Peptidase_S1C"/>
</dbReference>
<sequence length="135" mass="15157">MSQLPFLPLAGEENPVRPGQLVIALGSPLNLSNSLTMGIVSAVQRDLGHRGGLKYIQTDAIITVSCQAYRRYDYILMSCHCNLFVSRKRQTYLGPWNVSLHFRIIIFLYQNLPECIPRIIFNLGSDLINSAKGFS</sequence>
<reference evidence="2" key="1">
    <citation type="submission" date="2018-11" db="EMBL/GenBank/DDBJ databases">
        <authorList>
            <consortium name="Pathogen Informatics"/>
        </authorList>
    </citation>
    <scope>NUCLEOTIDE SEQUENCE</scope>
</reference>
<protein>
    <submittedName>
        <fullName evidence="2">Uncharacterized protein</fullName>
    </submittedName>
</protein>
<proteinExistence type="inferred from homology"/>
<dbReference type="Gene3D" id="2.40.10.120">
    <property type="match status" value="1"/>
</dbReference>
<name>A0A3S5AH30_9PLAT</name>
<dbReference type="PRINTS" id="PR00834">
    <property type="entry name" value="PROTEASES2C"/>
</dbReference>
<dbReference type="OrthoDB" id="4217619at2759"/>
<dbReference type="EMBL" id="CAAALY010044725">
    <property type="protein sequence ID" value="VEL20100.1"/>
    <property type="molecule type" value="Genomic_DNA"/>
</dbReference>
<organism evidence="2 3">
    <name type="scientific">Protopolystoma xenopodis</name>
    <dbReference type="NCBI Taxonomy" id="117903"/>
    <lineage>
        <taxon>Eukaryota</taxon>
        <taxon>Metazoa</taxon>
        <taxon>Spiralia</taxon>
        <taxon>Lophotrochozoa</taxon>
        <taxon>Platyhelminthes</taxon>
        <taxon>Monogenea</taxon>
        <taxon>Polyopisthocotylea</taxon>
        <taxon>Polystomatidea</taxon>
        <taxon>Polystomatidae</taxon>
        <taxon>Protopolystoma</taxon>
    </lineage>
</organism>
<dbReference type="InterPro" id="IPR009003">
    <property type="entry name" value="Peptidase_S1_PA"/>
</dbReference>
<dbReference type="PANTHER" id="PTHR22939:SF129">
    <property type="entry name" value="SERINE PROTEASE HTRA2, MITOCHONDRIAL"/>
    <property type="match status" value="1"/>
</dbReference>
<evidence type="ECO:0000313" key="3">
    <source>
        <dbReference type="Proteomes" id="UP000784294"/>
    </source>
</evidence>
<dbReference type="SUPFAM" id="SSF50494">
    <property type="entry name" value="Trypsin-like serine proteases"/>
    <property type="match status" value="1"/>
</dbReference>
<evidence type="ECO:0000313" key="2">
    <source>
        <dbReference type="EMBL" id="VEL20100.1"/>
    </source>
</evidence>
<dbReference type="GO" id="GO:0043065">
    <property type="term" value="P:positive regulation of apoptotic process"/>
    <property type="evidence" value="ECO:0007669"/>
    <property type="project" value="TreeGrafter"/>
</dbReference>
<dbReference type="GO" id="GO:0006508">
    <property type="term" value="P:proteolysis"/>
    <property type="evidence" value="ECO:0007669"/>
    <property type="project" value="InterPro"/>
</dbReference>
<comment type="similarity">
    <text evidence="1">Belongs to the peptidase S1C family.</text>
</comment>
<comment type="caution">
    <text evidence="2">The sequence shown here is derived from an EMBL/GenBank/DDBJ whole genome shotgun (WGS) entry which is preliminary data.</text>
</comment>
<dbReference type="GO" id="GO:0012501">
    <property type="term" value="P:programmed cell death"/>
    <property type="evidence" value="ECO:0007669"/>
    <property type="project" value="TreeGrafter"/>
</dbReference>
<evidence type="ECO:0000256" key="1">
    <source>
        <dbReference type="ARBA" id="ARBA00010541"/>
    </source>
</evidence>
<keyword evidence="3" id="KW-1185">Reference proteome</keyword>
<accession>A0A3S5AH30</accession>
<dbReference type="GO" id="GO:0004252">
    <property type="term" value="F:serine-type endopeptidase activity"/>
    <property type="evidence" value="ECO:0007669"/>
    <property type="project" value="InterPro"/>
</dbReference>
<dbReference type="Proteomes" id="UP000784294">
    <property type="component" value="Unassembled WGS sequence"/>
</dbReference>
<gene>
    <name evidence="2" type="ORF">PXEA_LOCUS13540</name>
</gene>
<dbReference type="PANTHER" id="PTHR22939">
    <property type="entry name" value="SERINE PROTEASE FAMILY S1C HTRA-RELATED"/>
    <property type="match status" value="1"/>
</dbReference>